<proteinExistence type="predicted"/>
<reference evidence="2 3" key="1">
    <citation type="submission" date="2021-07" db="EMBL/GenBank/DDBJ databases">
        <authorList>
            <consortium name="Genoscope - CEA"/>
            <person name="William W."/>
        </authorList>
    </citation>
    <scope>NUCLEOTIDE SEQUENCE [LARGE SCALE GENOMIC DNA]</scope>
</reference>
<dbReference type="Gramene" id="A05p32830.2_BraZ1">
    <property type="protein sequence ID" value="A05p32830.2_BraZ1.CDS.1"/>
    <property type="gene ID" value="A05g32830.2_BraZ1"/>
</dbReference>
<gene>
    <name evidence="2" type="ORF">BRAPAZ1V2_A05P32830.2</name>
</gene>
<evidence type="ECO:0000313" key="2">
    <source>
        <dbReference type="EMBL" id="CAG7876762.1"/>
    </source>
</evidence>
<protein>
    <submittedName>
        <fullName evidence="2">Uncharacterized protein</fullName>
    </submittedName>
</protein>
<feature type="transmembrane region" description="Helical" evidence="1">
    <location>
        <begin position="41"/>
        <end position="62"/>
    </location>
</feature>
<keyword evidence="1" id="KW-0812">Transmembrane</keyword>
<keyword evidence="1" id="KW-1133">Transmembrane helix</keyword>
<dbReference type="AlphaFoldDB" id="A0A8D9DNA0"/>
<name>A0A8D9DNA0_BRACM</name>
<sequence>MAVHRRSAFRVWNWVGAIFPWPLRSVSTMTDRFLAVIPRSFFVLMQFVGRAPVVLLSVPAFLHSRLLEASNLLVEF</sequence>
<keyword evidence="1" id="KW-0472">Membrane</keyword>
<evidence type="ECO:0000313" key="3">
    <source>
        <dbReference type="Proteomes" id="UP000694005"/>
    </source>
</evidence>
<evidence type="ECO:0000256" key="1">
    <source>
        <dbReference type="SAM" id="Phobius"/>
    </source>
</evidence>
<accession>A0A8D9DNA0</accession>
<organism evidence="2 3">
    <name type="scientific">Brassica campestris</name>
    <name type="common">Field mustard</name>
    <dbReference type="NCBI Taxonomy" id="3711"/>
    <lineage>
        <taxon>Eukaryota</taxon>
        <taxon>Viridiplantae</taxon>
        <taxon>Streptophyta</taxon>
        <taxon>Embryophyta</taxon>
        <taxon>Tracheophyta</taxon>
        <taxon>Spermatophyta</taxon>
        <taxon>Magnoliopsida</taxon>
        <taxon>eudicotyledons</taxon>
        <taxon>Gunneridae</taxon>
        <taxon>Pentapetalae</taxon>
        <taxon>rosids</taxon>
        <taxon>malvids</taxon>
        <taxon>Brassicales</taxon>
        <taxon>Brassicaceae</taxon>
        <taxon>Brassiceae</taxon>
        <taxon>Brassica</taxon>
    </lineage>
</organism>
<dbReference type="Proteomes" id="UP000694005">
    <property type="component" value="Chromosome A05"/>
</dbReference>
<dbReference type="EMBL" id="LS974621">
    <property type="protein sequence ID" value="CAG7876762.1"/>
    <property type="molecule type" value="Genomic_DNA"/>
</dbReference>